<proteinExistence type="predicted"/>
<name>A0ABN9PNT4_9DINO</name>
<dbReference type="Proteomes" id="UP001189429">
    <property type="component" value="Unassembled WGS sequence"/>
</dbReference>
<accession>A0ABN9PNT4</accession>
<organism evidence="2 3">
    <name type="scientific">Prorocentrum cordatum</name>
    <dbReference type="NCBI Taxonomy" id="2364126"/>
    <lineage>
        <taxon>Eukaryota</taxon>
        <taxon>Sar</taxon>
        <taxon>Alveolata</taxon>
        <taxon>Dinophyceae</taxon>
        <taxon>Prorocentrales</taxon>
        <taxon>Prorocentraceae</taxon>
        <taxon>Prorocentrum</taxon>
    </lineage>
</organism>
<dbReference type="EMBL" id="CAUYUJ010000949">
    <property type="protein sequence ID" value="CAK0793378.1"/>
    <property type="molecule type" value="Genomic_DNA"/>
</dbReference>
<feature type="compositionally biased region" description="Low complexity" evidence="1">
    <location>
        <begin position="29"/>
        <end position="50"/>
    </location>
</feature>
<sequence>MFGLPPLGAGGAAADQLQRPGAPARDSSAPPELAAAPRAVEAHAQAAAAEAKARGPTRDDALRRAAGERKDLHRRRQAAVGQVLRCRAGLRAAEARERELALLPAEAEAAKQKAAAAVASPGGPAPPAGAAAAAAASEESLELFQLRWDDSIFSANILEELDEQGRGSLASLRKELLAAKDLLQSLSGEVREELAAAQRPAATSRQRLAKKRNGDDGDAEGPTQAAGAAPAAPAEKAGDPASAAAAAKLSQAKFKAAEQATAAAAARGAAGSAGPGAAPPDAEDRDL</sequence>
<evidence type="ECO:0000313" key="2">
    <source>
        <dbReference type="EMBL" id="CAK0793378.1"/>
    </source>
</evidence>
<keyword evidence="3" id="KW-1185">Reference proteome</keyword>
<gene>
    <name evidence="2" type="ORF">PCOR1329_LOCUS3693</name>
</gene>
<feature type="region of interest" description="Disordered" evidence="1">
    <location>
        <begin position="192"/>
        <end position="287"/>
    </location>
</feature>
<evidence type="ECO:0000313" key="3">
    <source>
        <dbReference type="Proteomes" id="UP001189429"/>
    </source>
</evidence>
<evidence type="ECO:0000256" key="1">
    <source>
        <dbReference type="SAM" id="MobiDB-lite"/>
    </source>
</evidence>
<feature type="region of interest" description="Disordered" evidence="1">
    <location>
        <begin position="116"/>
        <end position="136"/>
    </location>
</feature>
<feature type="region of interest" description="Disordered" evidence="1">
    <location>
        <begin position="1"/>
        <end position="80"/>
    </location>
</feature>
<comment type="caution">
    <text evidence="2">The sequence shown here is derived from an EMBL/GenBank/DDBJ whole genome shotgun (WGS) entry which is preliminary data.</text>
</comment>
<feature type="compositionally biased region" description="Basic and acidic residues" evidence="1">
    <location>
        <begin position="51"/>
        <end position="71"/>
    </location>
</feature>
<reference evidence="2" key="1">
    <citation type="submission" date="2023-10" db="EMBL/GenBank/DDBJ databases">
        <authorList>
            <person name="Chen Y."/>
            <person name="Shah S."/>
            <person name="Dougan E. K."/>
            <person name="Thang M."/>
            <person name="Chan C."/>
        </authorList>
    </citation>
    <scope>NUCLEOTIDE SEQUENCE [LARGE SCALE GENOMIC DNA]</scope>
</reference>
<protein>
    <submittedName>
        <fullName evidence="2">Uncharacterized protein</fullName>
    </submittedName>
</protein>
<feature type="compositionally biased region" description="Low complexity" evidence="1">
    <location>
        <begin position="220"/>
        <end position="280"/>
    </location>
</feature>